<evidence type="ECO:0000313" key="2">
    <source>
        <dbReference type="Proteomes" id="UP000663866"/>
    </source>
</evidence>
<accession>A0A820PGJ6</accession>
<dbReference type="Proteomes" id="UP000663866">
    <property type="component" value="Unassembled WGS sequence"/>
</dbReference>
<dbReference type="AlphaFoldDB" id="A0A820PGJ6"/>
<comment type="caution">
    <text evidence="1">The sequence shown here is derived from an EMBL/GenBank/DDBJ whole genome shotgun (WGS) entry which is preliminary data.</text>
</comment>
<sequence>MNVDDKRLVQLIHRPRTLTLTTHQSMNVDTKEQIQVIDLCTPHMNTASISTSNTTIEQFPNLQQKRSILACYPINSQHEHGQPLLPNIPPHQLTRTELAYRQSNAFQSAFRFVNYDSMIPSFLREKYQMYFVDLLERLKVDVSILDYNYIRLNNYMRLLMYEQIKVFNSRLDQIPRIEDNEYPLLLEFFLQFDINLFYMKTCTFRYARPRT</sequence>
<evidence type="ECO:0000313" key="1">
    <source>
        <dbReference type="EMBL" id="CAF4404511.1"/>
    </source>
</evidence>
<feature type="non-terminal residue" evidence="1">
    <location>
        <position position="1"/>
    </location>
</feature>
<protein>
    <submittedName>
        <fullName evidence="1">Uncharacterized protein</fullName>
    </submittedName>
</protein>
<gene>
    <name evidence="1" type="ORF">OVN521_LOCUS35072</name>
</gene>
<reference evidence="1" key="1">
    <citation type="submission" date="2021-02" db="EMBL/GenBank/DDBJ databases">
        <authorList>
            <person name="Nowell W R."/>
        </authorList>
    </citation>
    <scope>NUCLEOTIDE SEQUENCE</scope>
</reference>
<keyword evidence="2" id="KW-1185">Reference proteome</keyword>
<organism evidence="1 2">
    <name type="scientific">Rotaria magnacalcarata</name>
    <dbReference type="NCBI Taxonomy" id="392030"/>
    <lineage>
        <taxon>Eukaryota</taxon>
        <taxon>Metazoa</taxon>
        <taxon>Spiralia</taxon>
        <taxon>Gnathifera</taxon>
        <taxon>Rotifera</taxon>
        <taxon>Eurotatoria</taxon>
        <taxon>Bdelloidea</taxon>
        <taxon>Philodinida</taxon>
        <taxon>Philodinidae</taxon>
        <taxon>Rotaria</taxon>
    </lineage>
</organism>
<proteinExistence type="predicted"/>
<dbReference type="EMBL" id="CAJOBG010040985">
    <property type="protein sequence ID" value="CAF4404511.1"/>
    <property type="molecule type" value="Genomic_DNA"/>
</dbReference>
<name>A0A820PGJ6_9BILA</name>